<name>A0A150G3G6_GONPE</name>
<keyword evidence="1" id="KW-0560">Oxidoreductase</keyword>
<dbReference type="PRINTS" id="PR00081">
    <property type="entry name" value="GDHRDH"/>
</dbReference>
<evidence type="ECO:0008006" key="4">
    <source>
        <dbReference type="Google" id="ProtNLM"/>
    </source>
</evidence>
<keyword evidence="3" id="KW-1185">Reference proteome</keyword>
<sequence length="233" mass="24608">MAPKLGKWTTADQALQASGVDVKGRVVVITGAASGIGIETSRTFAKAGARVYMCARDKAAGERVLEDIKRDGGSDVRLLLLDLAELSTVKAAAEQLLAAEPAIHTLILNAGVMACPLMYTKDGLELQTGVNHVGHFYLTQLLLPALTTHGSPARIVAVSSSAHTFGGLDVDDLNWEARAAAGKYGAWPSYGQSKLCNVLFARELAKRWAGPGPSRVPPAPGPIFQTHFPPVSR</sequence>
<reference evidence="3" key="1">
    <citation type="journal article" date="2016" name="Nat. Commun.">
        <title>The Gonium pectorale genome demonstrates co-option of cell cycle regulation during the evolution of multicellularity.</title>
        <authorList>
            <person name="Hanschen E.R."/>
            <person name="Marriage T.N."/>
            <person name="Ferris P.J."/>
            <person name="Hamaji T."/>
            <person name="Toyoda A."/>
            <person name="Fujiyama A."/>
            <person name="Neme R."/>
            <person name="Noguchi H."/>
            <person name="Minakuchi Y."/>
            <person name="Suzuki M."/>
            <person name="Kawai-Toyooka H."/>
            <person name="Smith D.R."/>
            <person name="Sparks H."/>
            <person name="Anderson J."/>
            <person name="Bakaric R."/>
            <person name="Luria V."/>
            <person name="Karger A."/>
            <person name="Kirschner M.W."/>
            <person name="Durand P.M."/>
            <person name="Michod R.E."/>
            <person name="Nozaki H."/>
            <person name="Olson B.J."/>
        </authorList>
    </citation>
    <scope>NUCLEOTIDE SEQUENCE [LARGE SCALE GENOMIC DNA]</scope>
    <source>
        <strain evidence="3">NIES-2863</strain>
    </source>
</reference>
<organism evidence="2 3">
    <name type="scientific">Gonium pectorale</name>
    <name type="common">Green alga</name>
    <dbReference type="NCBI Taxonomy" id="33097"/>
    <lineage>
        <taxon>Eukaryota</taxon>
        <taxon>Viridiplantae</taxon>
        <taxon>Chlorophyta</taxon>
        <taxon>core chlorophytes</taxon>
        <taxon>Chlorophyceae</taxon>
        <taxon>CS clade</taxon>
        <taxon>Chlamydomonadales</taxon>
        <taxon>Volvocaceae</taxon>
        <taxon>Gonium</taxon>
    </lineage>
</organism>
<dbReference type="PANTHER" id="PTHR43157:SF73">
    <property type="entry name" value="WW DOMAIN-CONTAINING OXIDOREDUCTASE-LIKE PROTEIN"/>
    <property type="match status" value="1"/>
</dbReference>
<evidence type="ECO:0000313" key="2">
    <source>
        <dbReference type="EMBL" id="KXZ44364.1"/>
    </source>
</evidence>
<dbReference type="SUPFAM" id="SSF51735">
    <property type="entry name" value="NAD(P)-binding Rossmann-fold domains"/>
    <property type="match status" value="1"/>
</dbReference>
<dbReference type="Pfam" id="PF00106">
    <property type="entry name" value="adh_short"/>
    <property type="match status" value="1"/>
</dbReference>
<dbReference type="GO" id="GO:0016491">
    <property type="term" value="F:oxidoreductase activity"/>
    <property type="evidence" value="ECO:0007669"/>
    <property type="project" value="UniProtKB-KW"/>
</dbReference>
<dbReference type="Gene3D" id="3.40.50.720">
    <property type="entry name" value="NAD(P)-binding Rossmann-like Domain"/>
    <property type="match status" value="1"/>
</dbReference>
<dbReference type="Proteomes" id="UP000075714">
    <property type="component" value="Unassembled WGS sequence"/>
</dbReference>
<gene>
    <name evidence="2" type="ORF">GPECTOR_69g457</name>
</gene>
<protein>
    <recommendedName>
        <fullName evidence="4">Protochlorophyllide reductase</fullName>
    </recommendedName>
</protein>
<accession>A0A150G3G6</accession>
<comment type="caution">
    <text evidence="2">The sequence shown here is derived from an EMBL/GenBank/DDBJ whole genome shotgun (WGS) entry which is preliminary data.</text>
</comment>
<dbReference type="EMBL" id="LSYV01000070">
    <property type="protein sequence ID" value="KXZ44364.1"/>
    <property type="molecule type" value="Genomic_DNA"/>
</dbReference>
<proteinExistence type="predicted"/>
<dbReference type="AlphaFoldDB" id="A0A150G3G6"/>
<dbReference type="InterPro" id="IPR036291">
    <property type="entry name" value="NAD(P)-bd_dom_sf"/>
</dbReference>
<evidence type="ECO:0000256" key="1">
    <source>
        <dbReference type="ARBA" id="ARBA00023002"/>
    </source>
</evidence>
<dbReference type="InterPro" id="IPR002347">
    <property type="entry name" value="SDR_fam"/>
</dbReference>
<dbReference type="STRING" id="33097.A0A150G3G6"/>
<evidence type="ECO:0000313" key="3">
    <source>
        <dbReference type="Proteomes" id="UP000075714"/>
    </source>
</evidence>
<dbReference type="PANTHER" id="PTHR43157">
    <property type="entry name" value="PHOSPHATIDYLINOSITOL-GLYCAN BIOSYNTHESIS CLASS F PROTEIN-RELATED"/>
    <property type="match status" value="1"/>
</dbReference>
<dbReference type="OrthoDB" id="191139at2759"/>